<name>A0A0E9SWX7_ANGAN</name>
<dbReference type="AlphaFoldDB" id="A0A0E9SWX7"/>
<evidence type="ECO:0000313" key="1">
    <source>
        <dbReference type="EMBL" id="JAH45781.1"/>
    </source>
</evidence>
<reference evidence="1" key="1">
    <citation type="submission" date="2014-11" db="EMBL/GenBank/DDBJ databases">
        <authorList>
            <person name="Amaro Gonzalez C."/>
        </authorList>
    </citation>
    <scope>NUCLEOTIDE SEQUENCE</scope>
</reference>
<accession>A0A0E9SWX7</accession>
<dbReference type="EMBL" id="GBXM01062796">
    <property type="protein sequence ID" value="JAH45781.1"/>
    <property type="molecule type" value="Transcribed_RNA"/>
</dbReference>
<sequence length="42" mass="4768">MEQRKTKNTQFTACVDCFLTANKPQGENKNTELIMFASTLNT</sequence>
<proteinExistence type="predicted"/>
<reference evidence="1" key="2">
    <citation type="journal article" date="2015" name="Fish Shellfish Immunol.">
        <title>Early steps in the European eel (Anguilla anguilla)-Vibrio vulnificus interaction in the gills: Role of the RtxA13 toxin.</title>
        <authorList>
            <person name="Callol A."/>
            <person name="Pajuelo D."/>
            <person name="Ebbesson L."/>
            <person name="Teles M."/>
            <person name="MacKenzie S."/>
            <person name="Amaro C."/>
        </authorList>
    </citation>
    <scope>NUCLEOTIDE SEQUENCE</scope>
</reference>
<protein>
    <submittedName>
        <fullName evidence="1">Uncharacterized protein</fullName>
    </submittedName>
</protein>
<organism evidence="1">
    <name type="scientific">Anguilla anguilla</name>
    <name type="common">European freshwater eel</name>
    <name type="synonym">Muraena anguilla</name>
    <dbReference type="NCBI Taxonomy" id="7936"/>
    <lineage>
        <taxon>Eukaryota</taxon>
        <taxon>Metazoa</taxon>
        <taxon>Chordata</taxon>
        <taxon>Craniata</taxon>
        <taxon>Vertebrata</taxon>
        <taxon>Euteleostomi</taxon>
        <taxon>Actinopterygii</taxon>
        <taxon>Neopterygii</taxon>
        <taxon>Teleostei</taxon>
        <taxon>Anguilliformes</taxon>
        <taxon>Anguillidae</taxon>
        <taxon>Anguilla</taxon>
    </lineage>
</organism>